<dbReference type="PROSITE" id="PS50011">
    <property type="entry name" value="PROTEIN_KINASE_DOM"/>
    <property type="match status" value="1"/>
</dbReference>
<dbReference type="InterPro" id="IPR001245">
    <property type="entry name" value="Ser-Thr/Tyr_kinase_cat_dom"/>
</dbReference>
<dbReference type="AlphaFoldDB" id="A0A2P4Q2J6"/>
<comment type="caution">
    <text evidence="6">The sequence shown here is derived from an EMBL/GenBank/DDBJ whole genome shotgun (WGS) entry which is preliminary data.</text>
</comment>
<sequence>MLVMEYAYGGNLYSYLQKNFKEIKWGKKLRILVDIALGLEKIHNNNFIHRDIHSGNILLMILEDWKIGDLGLSQPANNSSLNNEIYGVIPYIAPEIFKGGVFSKESDIYGLGMIMWELTTGCKPFANVEHNVNLIYEIIDGKRPEITNDTPDCFSNLMIKCWDSNPQKRPTIGKIIEILNSFNKWGNELDFITKAFFNNGLFYEQCFTTKNSIIEKAFINAEAKRLELIQLKKLGPEFSKKSHPKAIYTSRALSSVISETGMLQYIRY</sequence>
<keyword evidence="2" id="KW-0547">Nucleotide-binding</keyword>
<organism evidence="6 7">
    <name type="scientific">Rhizophagus irregularis (strain DAOM 181602 / DAOM 197198 / MUCL 43194)</name>
    <name type="common">Arbuscular mycorrhizal fungus</name>
    <name type="synonym">Glomus intraradices</name>
    <dbReference type="NCBI Taxonomy" id="747089"/>
    <lineage>
        <taxon>Eukaryota</taxon>
        <taxon>Fungi</taxon>
        <taxon>Fungi incertae sedis</taxon>
        <taxon>Mucoromycota</taxon>
        <taxon>Glomeromycotina</taxon>
        <taxon>Glomeromycetes</taxon>
        <taxon>Glomerales</taxon>
        <taxon>Glomeraceae</taxon>
        <taxon>Rhizophagus</taxon>
    </lineage>
</organism>
<name>A0A2P4Q2J6_RHIID</name>
<evidence type="ECO:0000313" key="6">
    <source>
        <dbReference type="EMBL" id="POG71879.1"/>
    </source>
</evidence>
<reference evidence="6 7" key="1">
    <citation type="journal article" date="2013" name="Proc. Natl. Acad. Sci. U.S.A.">
        <title>Genome of an arbuscular mycorrhizal fungus provides insight into the oldest plant symbiosis.</title>
        <authorList>
            <person name="Tisserant E."/>
            <person name="Malbreil M."/>
            <person name="Kuo A."/>
            <person name="Kohler A."/>
            <person name="Symeonidi A."/>
            <person name="Balestrini R."/>
            <person name="Charron P."/>
            <person name="Duensing N."/>
            <person name="Frei Dit Frey N."/>
            <person name="Gianinazzi-Pearson V."/>
            <person name="Gilbert L.B."/>
            <person name="Handa Y."/>
            <person name="Herr J.R."/>
            <person name="Hijri M."/>
            <person name="Koul R."/>
            <person name="Kawaguchi M."/>
            <person name="Krajinski F."/>
            <person name="Lammers P.J."/>
            <person name="Masclaux F.G."/>
            <person name="Murat C."/>
            <person name="Morin E."/>
            <person name="Ndikumana S."/>
            <person name="Pagni M."/>
            <person name="Petitpierre D."/>
            <person name="Requena N."/>
            <person name="Rosikiewicz P."/>
            <person name="Riley R."/>
            <person name="Saito K."/>
            <person name="San Clemente H."/>
            <person name="Shapiro H."/>
            <person name="van Tuinen D."/>
            <person name="Becard G."/>
            <person name="Bonfante P."/>
            <person name="Paszkowski U."/>
            <person name="Shachar-Hill Y.Y."/>
            <person name="Tuskan G.A."/>
            <person name="Young P.W."/>
            <person name="Sanders I.R."/>
            <person name="Henrissat B."/>
            <person name="Rensing S.A."/>
            <person name="Grigoriev I.V."/>
            <person name="Corradi N."/>
            <person name="Roux C."/>
            <person name="Martin F."/>
        </authorList>
    </citation>
    <scope>NUCLEOTIDE SEQUENCE [LARGE SCALE GENOMIC DNA]</scope>
    <source>
        <strain evidence="6 7">DAOM 197198</strain>
    </source>
</reference>
<evidence type="ECO:0000256" key="1">
    <source>
        <dbReference type="ARBA" id="ARBA00022679"/>
    </source>
</evidence>
<keyword evidence="4" id="KW-0067">ATP-binding</keyword>
<dbReference type="InterPro" id="IPR000719">
    <property type="entry name" value="Prot_kinase_dom"/>
</dbReference>
<evidence type="ECO:0000259" key="5">
    <source>
        <dbReference type="PROSITE" id="PS50011"/>
    </source>
</evidence>
<dbReference type="InterPro" id="IPR051681">
    <property type="entry name" value="Ser/Thr_Kinases-Pseudokinases"/>
</dbReference>
<accession>A0A2P4Q2J6</accession>
<reference evidence="6 7" key="2">
    <citation type="journal article" date="2018" name="New Phytol.">
        <title>High intraspecific genome diversity in the model arbuscular mycorrhizal symbiont Rhizophagus irregularis.</title>
        <authorList>
            <person name="Chen E.C.H."/>
            <person name="Morin E."/>
            <person name="Beaudet D."/>
            <person name="Noel J."/>
            <person name="Yildirir G."/>
            <person name="Ndikumana S."/>
            <person name="Charron P."/>
            <person name="St-Onge C."/>
            <person name="Giorgi J."/>
            <person name="Kruger M."/>
            <person name="Marton T."/>
            <person name="Ropars J."/>
            <person name="Grigoriev I.V."/>
            <person name="Hainaut M."/>
            <person name="Henrissat B."/>
            <person name="Roux C."/>
            <person name="Martin F."/>
            <person name="Corradi N."/>
        </authorList>
    </citation>
    <scope>NUCLEOTIDE SEQUENCE [LARGE SCALE GENOMIC DNA]</scope>
    <source>
        <strain evidence="6 7">DAOM 197198</strain>
    </source>
</reference>
<dbReference type="Pfam" id="PF07714">
    <property type="entry name" value="PK_Tyr_Ser-Thr"/>
    <property type="match status" value="1"/>
</dbReference>
<evidence type="ECO:0000256" key="2">
    <source>
        <dbReference type="ARBA" id="ARBA00022741"/>
    </source>
</evidence>
<gene>
    <name evidence="6" type="ORF">GLOIN_2v31201</name>
</gene>
<proteinExistence type="predicted"/>
<dbReference type="PANTHER" id="PTHR44329">
    <property type="entry name" value="SERINE/THREONINE-PROTEIN KINASE TNNI3K-RELATED"/>
    <property type="match status" value="1"/>
</dbReference>
<keyword evidence="3" id="KW-0418">Kinase</keyword>
<dbReference type="SUPFAM" id="SSF56112">
    <property type="entry name" value="Protein kinase-like (PK-like)"/>
    <property type="match status" value="1"/>
</dbReference>
<protein>
    <submittedName>
        <fullName evidence="6">Kinase-like domain-containing protein</fullName>
    </submittedName>
</protein>
<dbReference type="VEuPathDB" id="FungiDB:RhiirFUN_013037"/>
<dbReference type="InterPro" id="IPR011009">
    <property type="entry name" value="Kinase-like_dom_sf"/>
</dbReference>
<dbReference type="GO" id="GO:0005524">
    <property type="term" value="F:ATP binding"/>
    <property type="evidence" value="ECO:0007669"/>
    <property type="project" value="UniProtKB-KW"/>
</dbReference>
<evidence type="ECO:0000256" key="4">
    <source>
        <dbReference type="ARBA" id="ARBA00022840"/>
    </source>
</evidence>
<keyword evidence="1" id="KW-0808">Transferase</keyword>
<keyword evidence="7" id="KW-1185">Reference proteome</keyword>
<dbReference type="PANTHER" id="PTHR44329:SF288">
    <property type="entry name" value="MITOGEN-ACTIVATED PROTEIN KINASE KINASE KINASE 20"/>
    <property type="match status" value="1"/>
</dbReference>
<dbReference type="Proteomes" id="UP000018888">
    <property type="component" value="Unassembled WGS sequence"/>
</dbReference>
<evidence type="ECO:0000256" key="3">
    <source>
        <dbReference type="ARBA" id="ARBA00022777"/>
    </source>
</evidence>
<feature type="domain" description="Protein kinase" evidence="5">
    <location>
        <begin position="1"/>
        <end position="183"/>
    </location>
</feature>
<dbReference type="Gene3D" id="1.10.510.10">
    <property type="entry name" value="Transferase(Phosphotransferase) domain 1"/>
    <property type="match status" value="1"/>
</dbReference>
<dbReference type="PRINTS" id="PR00109">
    <property type="entry name" value="TYRKINASE"/>
</dbReference>
<dbReference type="EMBL" id="AUPC02000102">
    <property type="protein sequence ID" value="POG71879.1"/>
    <property type="molecule type" value="Genomic_DNA"/>
</dbReference>
<evidence type="ECO:0000313" key="7">
    <source>
        <dbReference type="Proteomes" id="UP000018888"/>
    </source>
</evidence>
<dbReference type="GO" id="GO:0004674">
    <property type="term" value="F:protein serine/threonine kinase activity"/>
    <property type="evidence" value="ECO:0007669"/>
    <property type="project" value="TreeGrafter"/>
</dbReference>